<name>A0A5B7H7L0_PORTR</name>
<accession>A0A5B7H7L0</accession>
<reference evidence="1 2" key="1">
    <citation type="submission" date="2019-05" db="EMBL/GenBank/DDBJ databases">
        <title>Another draft genome of Portunus trituberculatus and its Hox gene families provides insights of decapod evolution.</title>
        <authorList>
            <person name="Jeong J.-H."/>
            <person name="Song I."/>
            <person name="Kim S."/>
            <person name="Choi T."/>
            <person name="Kim D."/>
            <person name="Ryu S."/>
            <person name="Kim W."/>
        </authorList>
    </citation>
    <scope>NUCLEOTIDE SEQUENCE [LARGE SCALE GENOMIC DNA]</scope>
    <source>
        <tissue evidence="1">Muscle</tissue>
    </source>
</reference>
<organism evidence="1 2">
    <name type="scientific">Portunus trituberculatus</name>
    <name type="common">Swimming crab</name>
    <name type="synonym">Neptunus trituberculatus</name>
    <dbReference type="NCBI Taxonomy" id="210409"/>
    <lineage>
        <taxon>Eukaryota</taxon>
        <taxon>Metazoa</taxon>
        <taxon>Ecdysozoa</taxon>
        <taxon>Arthropoda</taxon>
        <taxon>Crustacea</taxon>
        <taxon>Multicrustacea</taxon>
        <taxon>Malacostraca</taxon>
        <taxon>Eumalacostraca</taxon>
        <taxon>Eucarida</taxon>
        <taxon>Decapoda</taxon>
        <taxon>Pleocyemata</taxon>
        <taxon>Brachyura</taxon>
        <taxon>Eubrachyura</taxon>
        <taxon>Portunoidea</taxon>
        <taxon>Portunidae</taxon>
        <taxon>Portuninae</taxon>
        <taxon>Portunus</taxon>
    </lineage>
</organism>
<proteinExistence type="predicted"/>
<dbReference type="AlphaFoldDB" id="A0A5B7H7L0"/>
<dbReference type="Proteomes" id="UP000324222">
    <property type="component" value="Unassembled WGS sequence"/>
</dbReference>
<evidence type="ECO:0000313" key="2">
    <source>
        <dbReference type="Proteomes" id="UP000324222"/>
    </source>
</evidence>
<sequence>MTRNCTTRAAEGFDRQAVRSAGALTRFLLQARSKPGRDCGGDTCHCSKLYLIVHVNFNSAMFSLSELRLGLGKRLRRGRKEEDKS</sequence>
<dbReference type="EMBL" id="VSRR010023638">
    <property type="protein sequence ID" value="MPC65645.1"/>
    <property type="molecule type" value="Genomic_DNA"/>
</dbReference>
<keyword evidence="2" id="KW-1185">Reference proteome</keyword>
<protein>
    <submittedName>
        <fullName evidence="1">Uncharacterized protein</fullName>
    </submittedName>
</protein>
<comment type="caution">
    <text evidence="1">The sequence shown here is derived from an EMBL/GenBank/DDBJ whole genome shotgun (WGS) entry which is preliminary data.</text>
</comment>
<gene>
    <name evidence="1" type="ORF">E2C01_059783</name>
</gene>
<evidence type="ECO:0000313" key="1">
    <source>
        <dbReference type="EMBL" id="MPC65645.1"/>
    </source>
</evidence>